<accession>A0A1I7YGH4</accession>
<sequence length="129" mass="14658">MKIMGFHDDEITAVLRVVSAVLLFGNIQFTQDKKSDQAVLPDDSVTQKVCHLLGLPVIDFQKAFLKPRIKVGRESVHKSQNKEQVEYAVQAISKATYERLFKWLVARFNKSLDHTRRQSASFIGILDVA</sequence>
<evidence type="ECO:0000313" key="11">
    <source>
        <dbReference type="WBParaSite" id="L893_g16176.t1"/>
    </source>
</evidence>
<dbReference type="GO" id="GO:0051015">
    <property type="term" value="F:actin filament binding"/>
    <property type="evidence" value="ECO:0007669"/>
    <property type="project" value="TreeGrafter"/>
</dbReference>
<feature type="domain" description="Myosin motor" evidence="9">
    <location>
        <begin position="1"/>
        <end position="129"/>
    </location>
</feature>
<keyword evidence="5 8" id="KW-0518">Myosin</keyword>
<reference evidence="11" key="1">
    <citation type="submission" date="2016-11" db="UniProtKB">
        <authorList>
            <consortium name="WormBaseParasite"/>
        </authorList>
    </citation>
    <scope>IDENTIFICATION</scope>
</reference>
<dbReference type="PROSITE" id="PS51456">
    <property type="entry name" value="MYOSIN_MOTOR"/>
    <property type="match status" value="1"/>
</dbReference>
<evidence type="ECO:0000256" key="4">
    <source>
        <dbReference type="ARBA" id="ARBA00023054"/>
    </source>
</evidence>
<protein>
    <submittedName>
        <fullName evidence="11">Myosin motor domain-containing protein</fullName>
    </submittedName>
</protein>
<evidence type="ECO:0000256" key="8">
    <source>
        <dbReference type="PROSITE-ProRule" id="PRU00782"/>
    </source>
</evidence>
<evidence type="ECO:0000256" key="6">
    <source>
        <dbReference type="ARBA" id="ARBA00023175"/>
    </source>
</evidence>
<dbReference type="Pfam" id="PF00063">
    <property type="entry name" value="Myosin_head"/>
    <property type="match status" value="1"/>
</dbReference>
<dbReference type="PANTHER" id="PTHR13140">
    <property type="entry name" value="MYOSIN"/>
    <property type="match status" value="1"/>
</dbReference>
<dbReference type="GO" id="GO:0016020">
    <property type="term" value="C:membrane"/>
    <property type="evidence" value="ECO:0007669"/>
    <property type="project" value="TreeGrafter"/>
</dbReference>
<evidence type="ECO:0000256" key="1">
    <source>
        <dbReference type="ARBA" id="ARBA00008314"/>
    </source>
</evidence>
<evidence type="ECO:0000313" key="10">
    <source>
        <dbReference type="Proteomes" id="UP000095287"/>
    </source>
</evidence>
<comment type="caution">
    <text evidence="8">Lacks conserved residue(s) required for the propagation of feature annotation.</text>
</comment>
<dbReference type="InterPro" id="IPR027417">
    <property type="entry name" value="P-loop_NTPase"/>
</dbReference>
<name>A0A1I7YGH4_9BILA</name>
<dbReference type="GO" id="GO:0007015">
    <property type="term" value="P:actin filament organization"/>
    <property type="evidence" value="ECO:0007669"/>
    <property type="project" value="TreeGrafter"/>
</dbReference>
<dbReference type="GO" id="GO:0016459">
    <property type="term" value="C:myosin complex"/>
    <property type="evidence" value="ECO:0007669"/>
    <property type="project" value="UniProtKB-KW"/>
</dbReference>
<dbReference type="SUPFAM" id="SSF52540">
    <property type="entry name" value="P-loop containing nucleoside triphosphate hydrolases"/>
    <property type="match status" value="1"/>
</dbReference>
<keyword evidence="3" id="KW-0067">ATP-binding</keyword>
<comment type="similarity">
    <text evidence="1 8">Belongs to the TRAFAC class myosin-kinesin ATPase superfamily. Myosin family.</text>
</comment>
<evidence type="ECO:0000256" key="5">
    <source>
        <dbReference type="ARBA" id="ARBA00023123"/>
    </source>
</evidence>
<dbReference type="PANTHER" id="PTHR13140:SF857">
    <property type="entry name" value="MYOSIN-11"/>
    <property type="match status" value="1"/>
</dbReference>
<dbReference type="FunFam" id="1.20.120.720:FF:000001">
    <property type="entry name" value="Myosin heavy chain, muscle"/>
    <property type="match status" value="1"/>
</dbReference>
<dbReference type="AlphaFoldDB" id="A0A1I7YGH4"/>
<dbReference type="InterPro" id="IPR001609">
    <property type="entry name" value="Myosin_head_motor_dom-like"/>
</dbReference>
<dbReference type="Gene3D" id="1.20.120.720">
    <property type="entry name" value="Myosin VI head, motor domain, U50 subdomain"/>
    <property type="match status" value="1"/>
</dbReference>
<keyword evidence="4" id="KW-0175">Coiled coil</keyword>
<dbReference type="Proteomes" id="UP000095287">
    <property type="component" value="Unplaced"/>
</dbReference>
<evidence type="ECO:0000256" key="3">
    <source>
        <dbReference type="ARBA" id="ARBA00022840"/>
    </source>
</evidence>
<keyword evidence="2" id="KW-0547">Nucleotide-binding</keyword>
<evidence type="ECO:0000259" key="9">
    <source>
        <dbReference type="PROSITE" id="PS51456"/>
    </source>
</evidence>
<evidence type="ECO:0000256" key="2">
    <source>
        <dbReference type="ARBA" id="ARBA00022741"/>
    </source>
</evidence>
<dbReference type="GO" id="GO:0005737">
    <property type="term" value="C:cytoplasm"/>
    <property type="evidence" value="ECO:0007669"/>
    <property type="project" value="TreeGrafter"/>
</dbReference>
<keyword evidence="7 8" id="KW-0009">Actin-binding</keyword>
<keyword evidence="6" id="KW-0505">Motor protein</keyword>
<dbReference type="GO" id="GO:0005524">
    <property type="term" value="F:ATP binding"/>
    <property type="evidence" value="ECO:0007669"/>
    <property type="project" value="UniProtKB-KW"/>
</dbReference>
<organism evidence="10 11">
    <name type="scientific">Steinernema glaseri</name>
    <dbReference type="NCBI Taxonomy" id="37863"/>
    <lineage>
        <taxon>Eukaryota</taxon>
        <taxon>Metazoa</taxon>
        <taxon>Ecdysozoa</taxon>
        <taxon>Nematoda</taxon>
        <taxon>Chromadorea</taxon>
        <taxon>Rhabditida</taxon>
        <taxon>Tylenchina</taxon>
        <taxon>Panagrolaimomorpha</taxon>
        <taxon>Strongyloidoidea</taxon>
        <taxon>Steinernematidae</taxon>
        <taxon>Steinernema</taxon>
    </lineage>
</organism>
<proteinExistence type="inferred from homology"/>
<keyword evidence="10" id="KW-1185">Reference proteome</keyword>
<dbReference type="WBParaSite" id="L893_g16176.t1">
    <property type="protein sequence ID" value="L893_g16176.t1"/>
    <property type="gene ID" value="L893_g16176"/>
</dbReference>
<dbReference type="GO" id="GO:0000146">
    <property type="term" value="F:microfilament motor activity"/>
    <property type="evidence" value="ECO:0007669"/>
    <property type="project" value="TreeGrafter"/>
</dbReference>
<evidence type="ECO:0000256" key="7">
    <source>
        <dbReference type="ARBA" id="ARBA00023203"/>
    </source>
</evidence>